<sequence length="325" mass="36480">MSLMKRDAVTKGHAPLVRGFTTSVRPRVAVSSCLLGAPIRYFGGHRFLADELDRFVEWVPVCPEMEAGLGAPRETLRLERGDRLVQGRSRTDVTEAIAAAAEERIRTLDIDGYVFKARNPSCGLHGIPTYAGNQVVDHQGRGLFAGKIMEAFPMVPVEDEARLDNAALREAFIERIFALARLRVLLAATWHPCDLVKFHSRHMMQLLAHDATGYQEAGRIVFYTRRGDPRMAYAEVFQRTFSRRASIRRNVNVLQHCLGLVGNALDAVRRADLAEAIAAYARRQVPLHVPTAMLLERACGEEARYVRDQTYFAPYPSELRVHDGQ</sequence>
<proteinExistence type="predicted"/>
<evidence type="ECO:0000313" key="3">
    <source>
        <dbReference type="Proteomes" id="UP000377595"/>
    </source>
</evidence>
<reference evidence="2 3" key="1">
    <citation type="submission" date="2019-10" db="EMBL/GenBank/DDBJ databases">
        <title>Whole genome shotgun sequence of Acrocarpospora pleiomorpha NBRC 16267.</title>
        <authorList>
            <person name="Ichikawa N."/>
            <person name="Kimura A."/>
            <person name="Kitahashi Y."/>
            <person name="Komaki H."/>
            <person name="Oguchi A."/>
        </authorList>
    </citation>
    <scope>NUCLEOTIDE SEQUENCE [LARGE SCALE GENOMIC DNA]</scope>
    <source>
        <strain evidence="2 3">NBRC 16267</strain>
    </source>
</reference>
<organism evidence="2 3">
    <name type="scientific">Acrocarpospora pleiomorpha</name>
    <dbReference type="NCBI Taxonomy" id="90975"/>
    <lineage>
        <taxon>Bacteria</taxon>
        <taxon>Bacillati</taxon>
        <taxon>Actinomycetota</taxon>
        <taxon>Actinomycetes</taxon>
        <taxon>Streptosporangiales</taxon>
        <taxon>Streptosporangiaceae</taxon>
        <taxon>Acrocarpospora</taxon>
    </lineage>
</organism>
<accession>A0A5M3Y5V5</accession>
<keyword evidence="3" id="KW-1185">Reference proteome</keyword>
<dbReference type="AlphaFoldDB" id="A0A5M3Y5V5"/>
<feature type="domain" description="DUF1722" evidence="1">
    <location>
        <begin position="204"/>
        <end position="316"/>
    </location>
</feature>
<dbReference type="PANTHER" id="PTHR30087:SF0">
    <property type="entry name" value="INNER MEMBRANE PROTEIN"/>
    <property type="match status" value="1"/>
</dbReference>
<dbReference type="InterPro" id="IPR007553">
    <property type="entry name" value="2-thiour_desulf"/>
</dbReference>
<evidence type="ECO:0000313" key="2">
    <source>
        <dbReference type="EMBL" id="GES26668.1"/>
    </source>
</evidence>
<comment type="caution">
    <text evidence="2">The sequence shown here is derived from an EMBL/GenBank/DDBJ whole genome shotgun (WGS) entry which is preliminary data.</text>
</comment>
<name>A0A5M3Y5V5_9ACTN</name>
<dbReference type="PANTHER" id="PTHR30087">
    <property type="entry name" value="INNER MEMBRANE PROTEIN"/>
    <property type="match status" value="1"/>
</dbReference>
<protein>
    <recommendedName>
        <fullName evidence="1">DUF1722 domain-containing protein</fullName>
    </recommendedName>
</protein>
<dbReference type="Pfam" id="PF08349">
    <property type="entry name" value="DUF1722"/>
    <property type="match status" value="1"/>
</dbReference>
<evidence type="ECO:0000259" key="1">
    <source>
        <dbReference type="Pfam" id="PF08349"/>
    </source>
</evidence>
<dbReference type="Proteomes" id="UP000377595">
    <property type="component" value="Unassembled WGS sequence"/>
</dbReference>
<dbReference type="Pfam" id="PF04463">
    <property type="entry name" value="2-thiour_desulf"/>
    <property type="match status" value="1"/>
</dbReference>
<dbReference type="RefSeq" id="WP_344318350.1">
    <property type="nucleotide sequence ID" value="NZ_BAAAHM010000054.1"/>
</dbReference>
<dbReference type="EMBL" id="BLAF01000093">
    <property type="protein sequence ID" value="GES26668.1"/>
    <property type="molecule type" value="Genomic_DNA"/>
</dbReference>
<gene>
    <name evidence="2" type="ORF">Aple_095670</name>
</gene>
<dbReference type="InterPro" id="IPR013560">
    <property type="entry name" value="DUF1722"/>
</dbReference>